<dbReference type="EMBL" id="LK028585">
    <property type="protein sequence ID" value="CDS22094.1"/>
    <property type="molecule type" value="Genomic_DNA"/>
</dbReference>
<accession>A0A068WPN9</accession>
<reference evidence="3" key="3">
    <citation type="submission" date="2020-10" db="UniProtKB">
        <authorList>
            <consortium name="WormBaseParasite"/>
        </authorList>
    </citation>
    <scope>IDENTIFICATION</scope>
</reference>
<name>A0A068WPN9_ECHGR</name>
<proteinExistence type="predicted"/>
<dbReference type="WBParaSite" id="EgrG_000059000">
    <property type="protein sequence ID" value="EgrG_000059000"/>
    <property type="gene ID" value="EgrG_000059000"/>
</dbReference>
<sequence length="149" mass="16996">MQKRDHNQTIPFSVLVDTKALEEICVYLCNADTSSSSRYFVGIVGSSPQFGNWNPIEGLRCRFEAQKAPGFAYFSVTIVCRRCDVWTCAVPKSKLLLNLQYRFYVAEWRIDIESDPVEKKLVVLAWESRLKPRVFDLAGSVVINLIVTL</sequence>
<dbReference type="AlphaFoldDB" id="A0A068WPN9"/>
<dbReference type="Proteomes" id="UP000492820">
    <property type="component" value="Unassembled WGS sequence"/>
</dbReference>
<dbReference type="OrthoDB" id="1058301at2759"/>
<reference evidence="1" key="2">
    <citation type="submission" date="2014-06" db="EMBL/GenBank/DDBJ databases">
        <authorList>
            <person name="Aslett M."/>
        </authorList>
    </citation>
    <scope>NUCLEOTIDE SEQUENCE</scope>
</reference>
<evidence type="ECO:0000313" key="3">
    <source>
        <dbReference type="WBParaSite" id="EgrG_000059000"/>
    </source>
</evidence>
<gene>
    <name evidence="1" type="ORF">EgrG_000059000</name>
</gene>
<protein>
    <submittedName>
        <fullName evidence="3">CBM20 domain-containing protein</fullName>
    </submittedName>
</protein>
<reference evidence="1 2" key="1">
    <citation type="journal article" date="2013" name="Nature">
        <title>The genomes of four tapeworm species reveal adaptations to parasitism.</title>
        <authorList>
            <person name="Tsai I.J."/>
            <person name="Zarowiecki M."/>
            <person name="Holroyd N."/>
            <person name="Garciarrubio A."/>
            <person name="Sanchez-Flores A."/>
            <person name="Brooks K.L."/>
            <person name="Tracey A."/>
            <person name="Bobes R.J."/>
            <person name="Fragoso G."/>
            <person name="Sciutto E."/>
            <person name="Aslett M."/>
            <person name="Beasley H."/>
            <person name="Bennett H.M."/>
            <person name="Cai J."/>
            <person name="Camicia F."/>
            <person name="Clark R."/>
            <person name="Cucher M."/>
            <person name="De Silva N."/>
            <person name="Day T.A."/>
            <person name="Deplazes P."/>
            <person name="Estrada K."/>
            <person name="Fernandez C."/>
            <person name="Holland P.W."/>
            <person name="Hou J."/>
            <person name="Hu S."/>
            <person name="Huckvale T."/>
            <person name="Hung S.S."/>
            <person name="Kamenetzky L."/>
            <person name="Keane J.A."/>
            <person name="Kiss F."/>
            <person name="Koziol U."/>
            <person name="Lambert O."/>
            <person name="Liu K."/>
            <person name="Luo X."/>
            <person name="Luo Y."/>
            <person name="Macchiaroli N."/>
            <person name="Nichol S."/>
            <person name="Paps J."/>
            <person name="Parkinson J."/>
            <person name="Pouchkina-Stantcheva N."/>
            <person name="Riddiford N."/>
            <person name="Rosenzvit M."/>
            <person name="Salinas G."/>
            <person name="Wasmuth J.D."/>
            <person name="Zamanian M."/>
            <person name="Zheng Y."/>
            <person name="Cai X."/>
            <person name="Soberon X."/>
            <person name="Olson P.D."/>
            <person name="Laclette J.P."/>
            <person name="Brehm K."/>
            <person name="Berriman M."/>
            <person name="Garciarrubio A."/>
            <person name="Bobes R.J."/>
            <person name="Fragoso G."/>
            <person name="Sanchez-Flores A."/>
            <person name="Estrada K."/>
            <person name="Cevallos M.A."/>
            <person name="Morett E."/>
            <person name="Gonzalez V."/>
            <person name="Portillo T."/>
            <person name="Ochoa-Leyva A."/>
            <person name="Jose M.V."/>
            <person name="Sciutto E."/>
            <person name="Landa A."/>
            <person name="Jimenez L."/>
            <person name="Valdes V."/>
            <person name="Carrero J.C."/>
            <person name="Larralde C."/>
            <person name="Morales-Montor J."/>
            <person name="Limon-Lason J."/>
            <person name="Soberon X."/>
            <person name="Laclette J.P."/>
        </authorList>
    </citation>
    <scope>NUCLEOTIDE SEQUENCE [LARGE SCALE GENOMIC DNA]</scope>
</reference>
<organism evidence="1">
    <name type="scientific">Echinococcus granulosus</name>
    <name type="common">Hydatid tapeworm</name>
    <dbReference type="NCBI Taxonomy" id="6210"/>
    <lineage>
        <taxon>Eukaryota</taxon>
        <taxon>Metazoa</taxon>
        <taxon>Spiralia</taxon>
        <taxon>Lophotrochozoa</taxon>
        <taxon>Platyhelminthes</taxon>
        <taxon>Cestoda</taxon>
        <taxon>Eucestoda</taxon>
        <taxon>Cyclophyllidea</taxon>
        <taxon>Taeniidae</taxon>
        <taxon>Echinococcus</taxon>
        <taxon>Echinococcus granulosus group</taxon>
    </lineage>
</organism>
<dbReference type="SUPFAM" id="SSF49452">
    <property type="entry name" value="Starch-binding domain-like"/>
    <property type="match status" value="1"/>
</dbReference>
<dbReference type="Gene3D" id="2.60.40.10">
    <property type="entry name" value="Immunoglobulins"/>
    <property type="match status" value="1"/>
</dbReference>
<dbReference type="InterPro" id="IPR013783">
    <property type="entry name" value="Ig-like_fold"/>
</dbReference>
<dbReference type="InterPro" id="IPR013784">
    <property type="entry name" value="Carb-bd-like_fold"/>
</dbReference>
<evidence type="ECO:0000313" key="1">
    <source>
        <dbReference type="EMBL" id="CDS22094.1"/>
    </source>
</evidence>
<evidence type="ECO:0000313" key="2">
    <source>
        <dbReference type="Proteomes" id="UP000492820"/>
    </source>
</evidence>
<dbReference type="GO" id="GO:0030246">
    <property type="term" value="F:carbohydrate binding"/>
    <property type="evidence" value="ECO:0007669"/>
    <property type="project" value="InterPro"/>
</dbReference>